<dbReference type="InterPro" id="IPR027449">
    <property type="entry name" value="KduI_N"/>
</dbReference>
<dbReference type="EC" id="5.3.1.17" evidence="6"/>
<dbReference type="GO" id="GO:0019698">
    <property type="term" value="P:D-galacturonate catabolic process"/>
    <property type="evidence" value="ECO:0007669"/>
    <property type="project" value="TreeGrafter"/>
</dbReference>
<dbReference type="PANTHER" id="PTHR38461">
    <property type="entry name" value="4-DEOXY-L-THREO-5-HEXOSULOSE-URONATE KETOL-ISOMERASE"/>
    <property type="match status" value="1"/>
</dbReference>
<dbReference type="GO" id="GO:0008270">
    <property type="term" value="F:zinc ion binding"/>
    <property type="evidence" value="ECO:0007669"/>
    <property type="project" value="UniProtKB-UniRule"/>
</dbReference>
<feature type="binding site" evidence="6">
    <location>
        <position position="244"/>
    </location>
    <ligand>
        <name>Zn(2+)</name>
        <dbReference type="ChEBI" id="CHEBI:29105"/>
    </ligand>
</feature>
<dbReference type="STRING" id="717606.PaecuDRAFT_2909"/>
<evidence type="ECO:0000256" key="5">
    <source>
        <dbReference type="ARBA" id="ARBA00023235"/>
    </source>
</evidence>
<keyword evidence="4 6" id="KW-0862">Zinc</keyword>
<evidence type="ECO:0000256" key="4">
    <source>
        <dbReference type="ARBA" id="ARBA00022833"/>
    </source>
</evidence>
<keyword evidence="5 6" id="KW-0413">Isomerase</keyword>
<dbReference type="PIRSF" id="PIRSF006625">
    <property type="entry name" value="KduI"/>
    <property type="match status" value="1"/>
</dbReference>
<dbReference type="HAMAP" id="MF_00687">
    <property type="entry name" value="KduI"/>
    <property type="match status" value="1"/>
</dbReference>
<evidence type="ECO:0000313" key="7">
    <source>
        <dbReference type="EMBL" id="EFM10473.1"/>
    </source>
</evidence>
<dbReference type="CDD" id="cd20294">
    <property type="entry name" value="cupin_KduI_N"/>
    <property type="match status" value="1"/>
</dbReference>
<dbReference type="InterPro" id="IPR011051">
    <property type="entry name" value="RmlC_Cupin_sf"/>
</dbReference>
<reference evidence="7 8" key="1">
    <citation type="submission" date="2010-07" db="EMBL/GenBank/DDBJ databases">
        <title>The draft genome of Paenibacillus curdlanolyticus YK9.</title>
        <authorList>
            <consortium name="US DOE Joint Genome Institute (JGI-PGF)"/>
            <person name="Lucas S."/>
            <person name="Copeland A."/>
            <person name="Lapidus A."/>
            <person name="Cheng J.-F."/>
            <person name="Bruce D."/>
            <person name="Goodwin L."/>
            <person name="Pitluck S."/>
            <person name="Land M.L."/>
            <person name="Hauser L."/>
            <person name="Chang Y.-J."/>
            <person name="Jeffries C."/>
            <person name="Anderson I.J."/>
            <person name="Johnson E."/>
            <person name="Loganathan U."/>
            <person name="Mulhopadhyay B."/>
            <person name="Kyrpides N."/>
            <person name="Woyke T.J."/>
        </authorList>
    </citation>
    <scope>NUCLEOTIDE SEQUENCE [LARGE SCALE GENOMIC DNA]</scope>
    <source>
        <strain evidence="7 8">YK9</strain>
    </source>
</reference>
<dbReference type="SUPFAM" id="SSF51182">
    <property type="entry name" value="RmlC-like cupins"/>
    <property type="match status" value="1"/>
</dbReference>
<dbReference type="InterPro" id="IPR021120">
    <property type="entry name" value="KduI/IolB_isomerase"/>
</dbReference>
<evidence type="ECO:0000256" key="6">
    <source>
        <dbReference type="HAMAP-Rule" id="MF_00687"/>
    </source>
</evidence>
<dbReference type="CDD" id="cd20491">
    <property type="entry name" value="cupin_KduI_C"/>
    <property type="match status" value="1"/>
</dbReference>
<dbReference type="Proteomes" id="UP000005387">
    <property type="component" value="Unassembled WGS sequence"/>
</dbReference>
<keyword evidence="3 6" id="KW-0479">Metal-binding</keyword>
<feature type="binding site" evidence="6">
    <location>
        <position position="202"/>
    </location>
    <ligand>
        <name>Zn(2+)</name>
        <dbReference type="ChEBI" id="CHEBI:29105"/>
    </ligand>
</feature>
<dbReference type="Gene3D" id="2.60.120.10">
    <property type="entry name" value="Jelly Rolls"/>
    <property type="match status" value="1"/>
</dbReference>
<dbReference type="eggNOG" id="COG3717">
    <property type="taxonomic scope" value="Bacteria"/>
</dbReference>
<dbReference type="RefSeq" id="WP_006038899.1">
    <property type="nucleotide sequence ID" value="NZ_AEDD01000007.1"/>
</dbReference>
<comment type="similarity">
    <text evidence="2 6">Belongs to the KduI family.</text>
</comment>
<gene>
    <name evidence="6" type="primary">kduI</name>
    <name evidence="7" type="ORF">PaecuDRAFT_2909</name>
</gene>
<feature type="binding site" evidence="6">
    <location>
        <position position="197"/>
    </location>
    <ligand>
        <name>Zn(2+)</name>
        <dbReference type="ChEBI" id="CHEBI:29105"/>
    </ligand>
</feature>
<feature type="binding site" evidence="6">
    <location>
        <position position="195"/>
    </location>
    <ligand>
        <name>Zn(2+)</name>
        <dbReference type="ChEBI" id="CHEBI:29105"/>
    </ligand>
</feature>
<dbReference type="NCBIfam" id="NF002091">
    <property type="entry name" value="PRK00924.1"/>
    <property type="match status" value="1"/>
</dbReference>
<comment type="function">
    <text evidence="6">Catalyzes the isomerization of 5-dehydro-4-deoxy-D-glucuronate to 3-deoxy-D-glycero-2,5-hexodiulosonate.</text>
</comment>
<dbReference type="PANTHER" id="PTHR38461:SF1">
    <property type="entry name" value="4-DEOXY-L-THREO-5-HEXOSULOSE-URONATE KETOL-ISOMERASE"/>
    <property type="match status" value="1"/>
</dbReference>
<protein>
    <recommendedName>
        <fullName evidence="6">4-deoxy-L-threo-5-hexosulose-uronate ketol-isomerase</fullName>
        <ecNumber evidence="6">5.3.1.17</ecNumber>
    </recommendedName>
    <alternativeName>
        <fullName evidence="6">5-keto-4-deoxyuronate isomerase</fullName>
    </alternativeName>
    <alternativeName>
        <fullName evidence="6">DKI isomerase</fullName>
    </alternativeName>
</protein>
<dbReference type="InterPro" id="IPR007045">
    <property type="entry name" value="KduI"/>
</dbReference>
<dbReference type="Pfam" id="PF04962">
    <property type="entry name" value="KduI"/>
    <property type="match status" value="1"/>
</dbReference>
<proteinExistence type="inferred from homology"/>
<comment type="pathway">
    <text evidence="6">Glycan metabolism; pectin degradation; 2-dehydro-3-deoxy-D-gluconate from pectin: step 4/5.</text>
</comment>
<keyword evidence="8" id="KW-1185">Reference proteome</keyword>
<accession>E0IAR9</accession>
<dbReference type="OrthoDB" id="9770644at2"/>
<dbReference type="UniPathway" id="UPA00545">
    <property type="reaction ID" value="UER00826"/>
</dbReference>
<name>E0IAR9_9BACL</name>
<dbReference type="AlphaFoldDB" id="E0IAR9"/>
<comment type="cofactor">
    <cofactor evidence="6">
        <name>Zn(2+)</name>
        <dbReference type="ChEBI" id="CHEBI:29105"/>
    </cofactor>
    <text evidence="6">Binds 1 zinc ion per subunit.</text>
</comment>
<dbReference type="EMBL" id="AEDD01000007">
    <property type="protein sequence ID" value="EFM10473.1"/>
    <property type="molecule type" value="Genomic_DNA"/>
</dbReference>
<evidence type="ECO:0000256" key="2">
    <source>
        <dbReference type="ARBA" id="ARBA00008086"/>
    </source>
</evidence>
<dbReference type="Gene3D" id="2.60.120.520">
    <property type="entry name" value="pectin degrading enzyme 5-keto 4- deoxyuronate isomerase, domain 1"/>
    <property type="match status" value="1"/>
</dbReference>
<organism evidence="7 8">
    <name type="scientific">Paenibacillus curdlanolyticus YK9</name>
    <dbReference type="NCBI Taxonomy" id="717606"/>
    <lineage>
        <taxon>Bacteria</taxon>
        <taxon>Bacillati</taxon>
        <taxon>Bacillota</taxon>
        <taxon>Bacilli</taxon>
        <taxon>Bacillales</taxon>
        <taxon>Paenibacillaceae</taxon>
        <taxon>Paenibacillus</taxon>
    </lineage>
</organism>
<dbReference type="GO" id="GO:0045490">
    <property type="term" value="P:pectin catabolic process"/>
    <property type="evidence" value="ECO:0007669"/>
    <property type="project" value="UniProtKB-UniRule"/>
</dbReference>
<evidence type="ECO:0000313" key="8">
    <source>
        <dbReference type="Proteomes" id="UP000005387"/>
    </source>
</evidence>
<dbReference type="InterPro" id="IPR014710">
    <property type="entry name" value="RmlC-like_jellyroll"/>
</dbReference>
<evidence type="ECO:0000256" key="3">
    <source>
        <dbReference type="ARBA" id="ARBA00022723"/>
    </source>
</evidence>
<dbReference type="GO" id="GO:0042840">
    <property type="term" value="P:D-glucuronate catabolic process"/>
    <property type="evidence" value="ECO:0007669"/>
    <property type="project" value="TreeGrafter"/>
</dbReference>
<comment type="catalytic activity">
    <reaction evidence="1 6">
        <text>5-dehydro-4-deoxy-D-glucuronate = 3-deoxy-D-glycero-2,5-hexodiulosonate</text>
        <dbReference type="Rhea" id="RHEA:23896"/>
        <dbReference type="ChEBI" id="CHEBI:17117"/>
        <dbReference type="ChEBI" id="CHEBI:29071"/>
        <dbReference type="EC" id="5.3.1.17"/>
    </reaction>
</comment>
<evidence type="ECO:0000256" key="1">
    <source>
        <dbReference type="ARBA" id="ARBA00000552"/>
    </source>
</evidence>
<dbReference type="GO" id="GO:0008697">
    <property type="term" value="F:4-deoxy-L-threo-5-hexosulose-uronate ketol-isomerase activity"/>
    <property type="evidence" value="ECO:0007669"/>
    <property type="project" value="UniProtKB-UniRule"/>
</dbReference>
<sequence length="277" mass="30982">MEIRQATSPQEARHLTTEELRERFLIENLFQAGQVTMVYSHYDRMVIGGAFPTSEPLEIADPDTLKTDYFLERREIGFIHVGGGAAVIEADGVRYELTKLDALYVGKGTESVRVSSADSANPAKLYFCSTLAHAVYPTVKIALENATPNHLGTMQACNERTLYQYIHAGAVQSCQLMLGVTILKEGSIWNTMPAHLHDRRMEAYLYFDLHQDARVFHLMGQPSETRHLVVANEQAVISPNWSIHSGAGTSNYAFVWSMAGENYTFKDMDIVAMSDLK</sequence>